<proteinExistence type="predicted"/>
<sequence length="886" mass="96559">MSKQLRFWLAGIFCFLLALSVPAQVLSITAPANGATNVSARPTILASSTSTGNVSPNVAENIYFEVSSDPAFNPSLPSTNYQRSGIYLKNFDGPATFNWRLGNLLAFNTRFYARAVSNKSGASPVISFTTEGNPTAITAPQNGATDVFLRPTIVLTSTSTGNVSPNVSETFFFELSADPSFSTAQPAPNYQRTSLYLKNFDGPVNFTFVPAQLLPNTRYYVRAFSNKFGYSPTITFVTRGIRPPQIVFPANGQTGVSQTPSIQAFTNSVENTSPNPADAIYIEVSRDPLFTTTQPAPNYQRTGLYVKNFDGPVTYTYDVPPSLALELGQTYYTRAVSNKNGSSQVVSFTVSALPVLDTTYLQFVDGQLATNAVRYANNYNIPLVARFLSGANFYDWELDADGDFVNTPAQFRATTTSANLLLRADAPGLVSGQMYYVRVRGRKTVGVGAPITGPWSGEKATDRFVFRFYNALHPARLVSLYPSAVSFEEDDGGIRLFAPNIANAANIMFQVDDDPNFGSPYSLPPINSIVAGRNSTFPGVNGTVFFDNTSENGFRVFDNVAGLVNGTYYVRARALNANQSGYWFTPQAFTVNIPTLPTARLSIANNATDVPTYLEFQVLDDPNYLERSYDLQVSADNFATTVLNMVDAPHRGNLPSGVIGLSNLRFSTTYQARVRVNVYNYPANPTPWTVITFRTQDAPRVIIKDVPPSPWASRGANVYATEQPGINQYEWQVEKTNAPVSAFTKTTTLFYTDFRSYVQQGGQYRVRVRGNATGQGLIGVWSPWVAFSVSGTATREAAAEGNPAAEAGLTVKAAPNPFEGSTRIYLNNAGAKYTLTVTDLTGKLVEERQIGAIAVTEVGATWRSGIYVVKLISESGDVQMIKVVKR</sequence>
<dbReference type="InterPro" id="IPR013783">
    <property type="entry name" value="Ig-like_fold"/>
</dbReference>
<dbReference type="NCBIfam" id="TIGR04183">
    <property type="entry name" value="Por_Secre_tail"/>
    <property type="match status" value="1"/>
</dbReference>
<protein>
    <recommendedName>
        <fullName evidence="3">Secretion system C-terminal sorting domain-containing protein</fullName>
    </recommendedName>
</protein>
<evidence type="ECO:0008006" key="3">
    <source>
        <dbReference type="Google" id="ProtNLM"/>
    </source>
</evidence>
<organism evidence="2">
    <name type="scientific">uncultured Cytophagales bacterium</name>
    <dbReference type="NCBI Taxonomy" id="158755"/>
    <lineage>
        <taxon>Bacteria</taxon>
        <taxon>Pseudomonadati</taxon>
        <taxon>Bacteroidota</taxon>
        <taxon>Sphingobacteriia</taxon>
        <taxon>Sphingobacteriales</taxon>
        <taxon>environmental samples</taxon>
    </lineage>
</organism>
<dbReference type="EMBL" id="CADCTQ010000324">
    <property type="protein sequence ID" value="CAA9282484.1"/>
    <property type="molecule type" value="Genomic_DNA"/>
</dbReference>
<name>A0A6J4JML1_9SPHI</name>
<dbReference type="AlphaFoldDB" id="A0A6J4JML1"/>
<keyword evidence="1" id="KW-0732">Signal</keyword>
<accession>A0A6J4JML1</accession>
<gene>
    <name evidence="2" type="ORF">AVDCRST_MAG56-4889</name>
</gene>
<feature type="signal peptide" evidence="1">
    <location>
        <begin position="1"/>
        <end position="23"/>
    </location>
</feature>
<dbReference type="InterPro" id="IPR026444">
    <property type="entry name" value="Secre_tail"/>
</dbReference>
<feature type="chain" id="PRO_5026743253" description="Secretion system C-terminal sorting domain-containing protein" evidence="1">
    <location>
        <begin position="24"/>
        <end position="886"/>
    </location>
</feature>
<evidence type="ECO:0000313" key="2">
    <source>
        <dbReference type="EMBL" id="CAA9282484.1"/>
    </source>
</evidence>
<evidence type="ECO:0000256" key="1">
    <source>
        <dbReference type="SAM" id="SignalP"/>
    </source>
</evidence>
<dbReference type="Gene3D" id="2.60.40.10">
    <property type="entry name" value="Immunoglobulins"/>
    <property type="match status" value="1"/>
</dbReference>
<reference evidence="2" key="1">
    <citation type="submission" date="2020-02" db="EMBL/GenBank/DDBJ databases">
        <authorList>
            <person name="Meier V. D."/>
        </authorList>
    </citation>
    <scope>NUCLEOTIDE SEQUENCE</scope>
    <source>
        <strain evidence="2">AVDCRST_MAG56</strain>
    </source>
</reference>